<evidence type="ECO:0000256" key="1">
    <source>
        <dbReference type="SAM" id="MobiDB-lite"/>
    </source>
</evidence>
<proteinExistence type="predicted"/>
<keyword evidence="2" id="KW-1185">Reference proteome</keyword>
<feature type="compositionally biased region" description="Low complexity" evidence="1">
    <location>
        <begin position="49"/>
        <end position="62"/>
    </location>
</feature>
<organism evidence="2 3">
    <name type="scientific">Steinernema glaseri</name>
    <dbReference type="NCBI Taxonomy" id="37863"/>
    <lineage>
        <taxon>Eukaryota</taxon>
        <taxon>Metazoa</taxon>
        <taxon>Ecdysozoa</taxon>
        <taxon>Nematoda</taxon>
        <taxon>Chromadorea</taxon>
        <taxon>Rhabditida</taxon>
        <taxon>Tylenchina</taxon>
        <taxon>Panagrolaimomorpha</taxon>
        <taxon>Strongyloidoidea</taxon>
        <taxon>Steinernematidae</taxon>
        <taxon>Steinernema</taxon>
    </lineage>
</organism>
<dbReference type="Proteomes" id="UP000095287">
    <property type="component" value="Unplaced"/>
</dbReference>
<feature type="region of interest" description="Disordered" evidence="1">
    <location>
        <begin position="49"/>
        <end position="76"/>
    </location>
</feature>
<name>A0A1I8ASD4_9BILA</name>
<evidence type="ECO:0000313" key="2">
    <source>
        <dbReference type="Proteomes" id="UP000095287"/>
    </source>
</evidence>
<sequence>MDPYVVSLRVAQTVGPPSQARGPRAAANPPHHTLIASYSAARALAPLRRSPLLSSSPTSLARSPKHRRRPTTPSFTASAAAVVVDASKQQSASLAATRAPLASRRRALIDVSAAILLPSGFFRTSPIPLSNFENSLFCLRREGSHRRWRF</sequence>
<dbReference type="AlphaFoldDB" id="A0A1I8ASD4"/>
<reference evidence="3" key="1">
    <citation type="submission" date="2016-11" db="UniProtKB">
        <authorList>
            <consortium name="WormBaseParasite"/>
        </authorList>
    </citation>
    <scope>IDENTIFICATION</scope>
</reference>
<evidence type="ECO:0000313" key="3">
    <source>
        <dbReference type="WBParaSite" id="L893_g8574.t1"/>
    </source>
</evidence>
<protein>
    <submittedName>
        <fullName evidence="3">Uncharacterized protein</fullName>
    </submittedName>
</protein>
<accession>A0A1I8ASD4</accession>
<dbReference type="WBParaSite" id="L893_g8574.t1">
    <property type="protein sequence ID" value="L893_g8574.t1"/>
    <property type="gene ID" value="L893_g8574"/>
</dbReference>